<comment type="function">
    <text evidence="1">Involved in the transposition of the insertion sequence.</text>
</comment>
<dbReference type="PROSITE" id="PS50994">
    <property type="entry name" value="INTEGRASE"/>
    <property type="match status" value="1"/>
</dbReference>
<dbReference type="Gene3D" id="3.30.420.10">
    <property type="entry name" value="Ribonuclease H-like superfamily/Ribonuclease H"/>
    <property type="match status" value="1"/>
</dbReference>
<reference evidence="3" key="2">
    <citation type="submission" date="2014-01" db="EMBL/GenBank/DDBJ databases">
        <authorList>
            <person name="Aslett M."/>
        </authorList>
    </citation>
    <scope>NUCLEOTIDE SEQUENCE [LARGE SCALE GENOMIC DNA]</scope>
    <source>
        <strain evidence="3">DB27</strain>
    </source>
</reference>
<sequence>MRKYNILSRVRKKKKIFVLGHEPVVVKNRIQRRFNAAKPTEKWFTDITYLMFGKKILYFSSIIDGFNNEIVSYKVSETQDISLVLDTLKEALRKRNVIDTILHSD</sequence>
<dbReference type="EMBL" id="HG810024">
    <property type="protein sequence ID" value="CDN39614.1"/>
    <property type="molecule type" value="Genomic_DNA"/>
</dbReference>
<organism evidence="3">
    <name type="scientific">Bacillus thuringiensis DB27</name>
    <dbReference type="NCBI Taxonomy" id="1431339"/>
    <lineage>
        <taxon>Bacteria</taxon>
        <taxon>Bacillati</taxon>
        <taxon>Bacillota</taxon>
        <taxon>Bacilli</taxon>
        <taxon>Bacillales</taxon>
        <taxon>Bacillaceae</taxon>
        <taxon>Bacillus</taxon>
        <taxon>Bacillus cereus group</taxon>
    </lineage>
</organism>
<gene>
    <name evidence="3" type="ORF">BTDB27_p000277</name>
</gene>
<protein>
    <recommendedName>
        <fullName evidence="2">Integrase catalytic domain-containing protein</fullName>
    </recommendedName>
</protein>
<reference evidence="3" key="1">
    <citation type="submission" date="2014-01" db="EMBL/GenBank/DDBJ databases">
        <title>Draft genome sequence of highly nematicidal Bacillus thuringiensis DB27.</title>
        <authorList>
            <person name="Iatsenko I."/>
            <person name="Pickard D."/>
            <person name="Corton C."/>
            <person name="Dougan G."/>
            <person name="Sommer R.J."/>
        </authorList>
    </citation>
    <scope>NUCLEOTIDE SEQUENCE [LARGE SCALE GENOMIC DNA]</scope>
    <source>
        <strain evidence="3">DB27</strain>
    </source>
</reference>
<dbReference type="InterPro" id="IPR050900">
    <property type="entry name" value="Transposase_IS3/IS150/IS904"/>
</dbReference>
<dbReference type="HOGENOM" id="CLU_027402_21_6_9"/>
<proteinExistence type="predicted"/>
<dbReference type="Pfam" id="PF00665">
    <property type="entry name" value="rve"/>
    <property type="match status" value="1"/>
</dbReference>
<evidence type="ECO:0000259" key="2">
    <source>
        <dbReference type="PROSITE" id="PS50994"/>
    </source>
</evidence>
<dbReference type="GO" id="GO:0003676">
    <property type="term" value="F:nucleic acid binding"/>
    <property type="evidence" value="ECO:0007669"/>
    <property type="project" value="InterPro"/>
</dbReference>
<evidence type="ECO:0000256" key="1">
    <source>
        <dbReference type="ARBA" id="ARBA00002286"/>
    </source>
</evidence>
<name>W8YDJ7_BACTU</name>
<dbReference type="InterPro" id="IPR036397">
    <property type="entry name" value="RNaseH_sf"/>
</dbReference>
<dbReference type="SUPFAM" id="SSF53098">
    <property type="entry name" value="Ribonuclease H-like"/>
    <property type="match status" value="1"/>
</dbReference>
<dbReference type="InterPro" id="IPR001584">
    <property type="entry name" value="Integrase_cat-core"/>
</dbReference>
<dbReference type="PANTHER" id="PTHR46889:SF4">
    <property type="entry name" value="TRANSPOSASE INSO FOR INSERTION SEQUENCE ELEMENT IS911B-RELATED"/>
    <property type="match status" value="1"/>
</dbReference>
<accession>W8YDJ7</accession>
<dbReference type="PANTHER" id="PTHR46889">
    <property type="entry name" value="TRANSPOSASE INSF FOR INSERTION SEQUENCE IS3B-RELATED"/>
    <property type="match status" value="1"/>
</dbReference>
<dbReference type="AlphaFoldDB" id="W8YDJ7"/>
<dbReference type="Proteomes" id="UP000030682">
    <property type="component" value="Unassembled WGS sequence"/>
</dbReference>
<feature type="domain" description="Integrase catalytic" evidence="2">
    <location>
        <begin position="35"/>
        <end position="105"/>
    </location>
</feature>
<dbReference type="GO" id="GO:0015074">
    <property type="term" value="P:DNA integration"/>
    <property type="evidence" value="ECO:0007669"/>
    <property type="project" value="InterPro"/>
</dbReference>
<evidence type="ECO:0000313" key="3">
    <source>
        <dbReference type="EMBL" id="CDN39614.1"/>
    </source>
</evidence>
<dbReference type="InterPro" id="IPR012337">
    <property type="entry name" value="RNaseH-like_sf"/>
</dbReference>